<evidence type="ECO:0000313" key="3">
    <source>
        <dbReference type="EMBL" id="GGH27472.1"/>
    </source>
</evidence>
<organism evidence="3 4">
    <name type="scientific">Paenibacillus segetis</name>
    <dbReference type="NCBI Taxonomy" id="1325360"/>
    <lineage>
        <taxon>Bacteria</taxon>
        <taxon>Bacillati</taxon>
        <taxon>Bacillota</taxon>
        <taxon>Bacilli</taxon>
        <taxon>Bacillales</taxon>
        <taxon>Paenibacillaceae</taxon>
        <taxon>Paenibacillus</taxon>
    </lineage>
</organism>
<evidence type="ECO:0000259" key="2">
    <source>
        <dbReference type="Pfam" id="PF15615"/>
    </source>
</evidence>
<dbReference type="Proteomes" id="UP000659344">
    <property type="component" value="Unassembled WGS sequence"/>
</dbReference>
<feature type="domain" description="TerB N-terminal" evidence="1">
    <location>
        <begin position="42"/>
        <end position="261"/>
    </location>
</feature>
<accession>A0ABQ1YIJ2</accession>
<name>A0ABQ1YIJ2_9BACL</name>
<evidence type="ECO:0000259" key="1">
    <source>
        <dbReference type="Pfam" id="PF13208"/>
    </source>
</evidence>
<dbReference type="RefSeq" id="WP_188539900.1">
    <property type="nucleotide sequence ID" value="NZ_BMFT01000001.1"/>
</dbReference>
<protein>
    <recommendedName>
        <fullName evidence="5">TerB-C domain-containing protein</fullName>
    </recommendedName>
</protein>
<dbReference type="Pfam" id="PF13208">
    <property type="entry name" value="TerB_N"/>
    <property type="match status" value="1"/>
</dbReference>
<feature type="domain" description="TerB-C" evidence="2">
    <location>
        <begin position="359"/>
        <end position="553"/>
    </location>
</feature>
<dbReference type="InterPro" id="IPR028932">
    <property type="entry name" value="TerB-C"/>
</dbReference>
<dbReference type="InterPro" id="IPR025266">
    <property type="entry name" value="TerB_N"/>
</dbReference>
<keyword evidence="4" id="KW-1185">Reference proteome</keyword>
<reference evidence="4" key="1">
    <citation type="journal article" date="2019" name="Int. J. Syst. Evol. Microbiol.">
        <title>The Global Catalogue of Microorganisms (GCM) 10K type strain sequencing project: providing services to taxonomists for standard genome sequencing and annotation.</title>
        <authorList>
            <consortium name="The Broad Institute Genomics Platform"/>
            <consortium name="The Broad Institute Genome Sequencing Center for Infectious Disease"/>
            <person name="Wu L."/>
            <person name="Ma J."/>
        </authorList>
    </citation>
    <scope>NUCLEOTIDE SEQUENCE [LARGE SCALE GENOMIC DNA]</scope>
    <source>
        <strain evidence="4">CGMCC 1.12769</strain>
    </source>
</reference>
<evidence type="ECO:0008006" key="5">
    <source>
        <dbReference type="Google" id="ProtNLM"/>
    </source>
</evidence>
<dbReference type="EMBL" id="BMFT01000001">
    <property type="protein sequence ID" value="GGH27472.1"/>
    <property type="molecule type" value="Genomic_DNA"/>
</dbReference>
<gene>
    <name evidence="3" type="ORF">GCM10008013_28940</name>
</gene>
<dbReference type="Pfam" id="PF15615">
    <property type="entry name" value="TerB_C"/>
    <property type="match status" value="1"/>
</dbReference>
<sequence length="567" mass="67535">MNDREDKRDTHIENNKRWTERDRQFTFAEIELGEQELQKEYSVSRVVMPANLERNLDWRQDFRYVSREQQFVQKARELERETVESAVFVPFQTYWPTYEQMQPGQLRWYLYWREEVRSERYPDTDLSYLFVYLYELIHGIGWNVPTQGYALMDRVWQAYRQRYPKLDVYVREWLHDLALVFELDMPLTEPLQKLPRNMSPGLKELEWRRRFTADPLDLSWDMLLLLLDYDVEKSRFYMEQGRKDLRAYIPKVLVLVDGYLAKTKGTRLIERFKPREKKVNRFLFRSAIYDHEMYGRTITVPTLSISDDLPLRSYLTQLVRLTENKLRELMGFKGKLRGISVEPEVEQLITRFLQKEFKQRKEEEAKARIPEVKINSAKLRKLRQESDEVRDMLLIGELPTHKPKASDGPQQAELDFEQGWQVFEEQDLIGREQEASNELMKEDLLKLEQQEYNDISSELSNPIQNMLDATGQHVEVLTDDSVMESRSEWQEIFVRLSEAHMNMLSALLEGQSAAIRHGIAEQAGSMSELMLDEINELSMEWIGDLLIDGDEILEEYKTELQHMLQGR</sequence>
<comment type="caution">
    <text evidence="3">The sequence shown here is derived from an EMBL/GenBank/DDBJ whole genome shotgun (WGS) entry which is preliminary data.</text>
</comment>
<proteinExistence type="predicted"/>
<evidence type="ECO:0000313" key="4">
    <source>
        <dbReference type="Proteomes" id="UP000659344"/>
    </source>
</evidence>